<dbReference type="AlphaFoldDB" id="A0AAW1X945"/>
<comment type="caution">
    <text evidence="2">The sequence shown here is derived from an EMBL/GenBank/DDBJ whole genome shotgun (WGS) entry which is preliminary data.</text>
</comment>
<organism evidence="2 3">
    <name type="scientific">Rubus argutus</name>
    <name type="common">Southern blackberry</name>
    <dbReference type="NCBI Taxonomy" id="59490"/>
    <lineage>
        <taxon>Eukaryota</taxon>
        <taxon>Viridiplantae</taxon>
        <taxon>Streptophyta</taxon>
        <taxon>Embryophyta</taxon>
        <taxon>Tracheophyta</taxon>
        <taxon>Spermatophyta</taxon>
        <taxon>Magnoliopsida</taxon>
        <taxon>eudicotyledons</taxon>
        <taxon>Gunneridae</taxon>
        <taxon>Pentapetalae</taxon>
        <taxon>rosids</taxon>
        <taxon>fabids</taxon>
        <taxon>Rosales</taxon>
        <taxon>Rosaceae</taxon>
        <taxon>Rosoideae</taxon>
        <taxon>Rosoideae incertae sedis</taxon>
        <taxon>Rubus</taxon>
    </lineage>
</organism>
<gene>
    <name evidence="2" type="ORF">M0R45_019863</name>
</gene>
<feature type="region of interest" description="Disordered" evidence="1">
    <location>
        <begin position="1"/>
        <end position="22"/>
    </location>
</feature>
<dbReference type="EMBL" id="JBEDUW010000004">
    <property type="protein sequence ID" value="KAK9932636.1"/>
    <property type="molecule type" value="Genomic_DNA"/>
</dbReference>
<protein>
    <recommendedName>
        <fullName evidence="4">FAR1 domain-containing protein</fullName>
    </recommendedName>
</protein>
<dbReference type="PANTHER" id="PTHR46328:SF27">
    <property type="entry name" value="OS12G0287500 PROTEIN"/>
    <property type="match status" value="1"/>
</dbReference>
<dbReference type="Proteomes" id="UP001457282">
    <property type="component" value="Unassembled WGS sequence"/>
</dbReference>
<accession>A0AAW1X945</accession>
<name>A0AAW1X945_RUBAR</name>
<sequence>MEESHSNPGEYEHNNCGSLPTDVRQEDLSIQTGCNEAYTDDGHDEATYCLHYKGKKYEDLVLEDLEGVEFKSIDEVDQFYSHYSLATSFSVRKHKTDKNSEQNFRRRQLLCSRAGERRTYASKKQKFSSDRDNWREDINCQSKTQKKCSTVSQSH</sequence>
<evidence type="ECO:0008006" key="4">
    <source>
        <dbReference type="Google" id="ProtNLM"/>
    </source>
</evidence>
<evidence type="ECO:0000313" key="2">
    <source>
        <dbReference type="EMBL" id="KAK9932636.1"/>
    </source>
</evidence>
<dbReference type="PANTHER" id="PTHR46328">
    <property type="entry name" value="FAR-RED IMPAIRED RESPONSIVE (FAR1) FAMILY PROTEIN-RELATED"/>
    <property type="match status" value="1"/>
</dbReference>
<keyword evidence="3" id="KW-1185">Reference proteome</keyword>
<reference evidence="2 3" key="1">
    <citation type="journal article" date="2023" name="G3 (Bethesda)">
        <title>A chromosome-length genome assembly and annotation of blackberry (Rubus argutus, cv. 'Hillquist').</title>
        <authorList>
            <person name="Bruna T."/>
            <person name="Aryal R."/>
            <person name="Dudchenko O."/>
            <person name="Sargent D.J."/>
            <person name="Mead D."/>
            <person name="Buti M."/>
            <person name="Cavallini A."/>
            <person name="Hytonen T."/>
            <person name="Andres J."/>
            <person name="Pham M."/>
            <person name="Weisz D."/>
            <person name="Mascagni F."/>
            <person name="Usai G."/>
            <person name="Natali L."/>
            <person name="Bassil N."/>
            <person name="Fernandez G.E."/>
            <person name="Lomsadze A."/>
            <person name="Armour M."/>
            <person name="Olukolu B."/>
            <person name="Poorten T."/>
            <person name="Britton C."/>
            <person name="Davik J."/>
            <person name="Ashrafi H."/>
            <person name="Aiden E.L."/>
            <person name="Borodovsky M."/>
            <person name="Worthington M."/>
        </authorList>
    </citation>
    <scope>NUCLEOTIDE SEQUENCE [LARGE SCALE GENOMIC DNA]</scope>
    <source>
        <strain evidence="2">PI 553951</strain>
    </source>
</reference>
<evidence type="ECO:0000256" key="1">
    <source>
        <dbReference type="SAM" id="MobiDB-lite"/>
    </source>
</evidence>
<evidence type="ECO:0000313" key="3">
    <source>
        <dbReference type="Proteomes" id="UP001457282"/>
    </source>
</evidence>
<proteinExistence type="predicted"/>